<sequence length="70" mass="7054">MKSAMVSLKGAREVEIADWAIIVDPDAVTGNCLLVPGSDLGADRALRKAGGADCEEACGAGMLGPEAAHT</sequence>
<keyword evidence="2" id="KW-1185">Reference proteome</keyword>
<comment type="caution">
    <text evidence="1">The sequence shown here is derived from an EMBL/GenBank/DDBJ whole genome shotgun (WGS) entry which is preliminary data.</text>
</comment>
<name>A0AAV7P624_PLEWA</name>
<gene>
    <name evidence="1" type="ORF">NDU88_002194</name>
</gene>
<dbReference type="EMBL" id="JANPWB010000011">
    <property type="protein sequence ID" value="KAJ1123726.1"/>
    <property type="molecule type" value="Genomic_DNA"/>
</dbReference>
<proteinExistence type="predicted"/>
<protein>
    <submittedName>
        <fullName evidence="1">Uncharacterized protein</fullName>
    </submittedName>
</protein>
<dbReference type="AlphaFoldDB" id="A0AAV7P624"/>
<dbReference type="Proteomes" id="UP001066276">
    <property type="component" value="Chromosome 7"/>
</dbReference>
<evidence type="ECO:0000313" key="2">
    <source>
        <dbReference type="Proteomes" id="UP001066276"/>
    </source>
</evidence>
<reference evidence="1" key="1">
    <citation type="journal article" date="2022" name="bioRxiv">
        <title>Sequencing and chromosome-scale assembly of the giantPleurodeles waltlgenome.</title>
        <authorList>
            <person name="Brown T."/>
            <person name="Elewa A."/>
            <person name="Iarovenko S."/>
            <person name="Subramanian E."/>
            <person name="Araus A.J."/>
            <person name="Petzold A."/>
            <person name="Susuki M."/>
            <person name="Suzuki K.-i.T."/>
            <person name="Hayashi T."/>
            <person name="Toyoda A."/>
            <person name="Oliveira C."/>
            <person name="Osipova E."/>
            <person name="Leigh N.D."/>
            <person name="Simon A."/>
            <person name="Yun M.H."/>
        </authorList>
    </citation>
    <scope>NUCLEOTIDE SEQUENCE</scope>
    <source>
        <strain evidence="1">20211129_DDA</strain>
        <tissue evidence="1">Liver</tissue>
    </source>
</reference>
<organism evidence="1 2">
    <name type="scientific">Pleurodeles waltl</name>
    <name type="common">Iberian ribbed newt</name>
    <dbReference type="NCBI Taxonomy" id="8319"/>
    <lineage>
        <taxon>Eukaryota</taxon>
        <taxon>Metazoa</taxon>
        <taxon>Chordata</taxon>
        <taxon>Craniata</taxon>
        <taxon>Vertebrata</taxon>
        <taxon>Euteleostomi</taxon>
        <taxon>Amphibia</taxon>
        <taxon>Batrachia</taxon>
        <taxon>Caudata</taxon>
        <taxon>Salamandroidea</taxon>
        <taxon>Salamandridae</taxon>
        <taxon>Pleurodelinae</taxon>
        <taxon>Pleurodeles</taxon>
    </lineage>
</organism>
<accession>A0AAV7P624</accession>
<evidence type="ECO:0000313" key="1">
    <source>
        <dbReference type="EMBL" id="KAJ1123726.1"/>
    </source>
</evidence>